<sequence>MGHTYINPITKERATILKTSAQTDGGAFTYIEVELQPGGGNPIHYHQYFTEQFEPIEGTLGVHHLGKEIRLKPGQIFKVPVIDNHRFYNPGDRPIVFRAKLEPGQPGFENFMAALFGLVSDGKTFGTNQIPFNPFYAIILLKWGDTQVDSLFFKLFKPVLMMLYTLSRKLGYEKKIATQICHRLRQYLQTRFQNRNITLNNPDTWKVKISTTRTKKSSLIKN</sequence>
<dbReference type="EMBL" id="BBMM01000005">
    <property type="protein sequence ID" value="GAL00439.1"/>
    <property type="molecule type" value="Genomic_DNA"/>
</dbReference>
<proteinExistence type="predicted"/>
<dbReference type="InterPro" id="IPR053146">
    <property type="entry name" value="QDO-like"/>
</dbReference>
<accession>A0A090QF86</accession>
<dbReference type="InterPro" id="IPR013096">
    <property type="entry name" value="Cupin_2"/>
</dbReference>
<dbReference type="Proteomes" id="UP000029226">
    <property type="component" value="Unassembled WGS sequence"/>
</dbReference>
<dbReference type="SUPFAM" id="SSF51182">
    <property type="entry name" value="RmlC-like cupins"/>
    <property type="match status" value="1"/>
</dbReference>
<gene>
    <name evidence="2" type="ORF">JCM19314_2047</name>
</gene>
<dbReference type="PANTHER" id="PTHR36440">
    <property type="entry name" value="PUTATIVE (AFU_ORTHOLOGUE AFUA_8G07350)-RELATED"/>
    <property type="match status" value="1"/>
</dbReference>
<reference evidence="2 3" key="1">
    <citation type="journal article" date="2014" name="Genome Announc.">
        <title>Draft Genome Sequences of Marine Flavobacterium Nonlabens Strains NR17, NR24, NR27, NR32, NR33, and Ara13.</title>
        <authorList>
            <person name="Nakanishi M."/>
            <person name="Meirelles P."/>
            <person name="Suzuki R."/>
            <person name="Takatani N."/>
            <person name="Mino S."/>
            <person name="Suda W."/>
            <person name="Oshima K."/>
            <person name="Hattori M."/>
            <person name="Ohkuma M."/>
            <person name="Hosokawa M."/>
            <person name="Miyashita K."/>
            <person name="Thompson F.L."/>
            <person name="Niwa A."/>
            <person name="Sawabe T."/>
            <person name="Sawabe T."/>
        </authorList>
    </citation>
    <scope>NUCLEOTIDE SEQUENCE [LARGE SCALE GENOMIC DNA]</scope>
    <source>
        <strain evidence="3">JCM19314</strain>
    </source>
</reference>
<evidence type="ECO:0000313" key="3">
    <source>
        <dbReference type="Proteomes" id="UP000029226"/>
    </source>
</evidence>
<protein>
    <recommendedName>
        <fullName evidence="1">Cupin type-2 domain-containing protein</fullName>
    </recommendedName>
</protein>
<evidence type="ECO:0000313" key="2">
    <source>
        <dbReference type="EMBL" id="GAL00439.1"/>
    </source>
</evidence>
<comment type="caution">
    <text evidence="2">The sequence shown here is derived from an EMBL/GenBank/DDBJ whole genome shotgun (WGS) entry which is preliminary data.</text>
</comment>
<dbReference type="PANTHER" id="PTHR36440:SF1">
    <property type="entry name" value="PUTATIVE (AFU_ORTHOLOGUE AFUA_8G07350)-RELATED"/>
    <property type="match status" value="1"/>
</dbReference>
<dbReference type="Pfam" id="PF07883">
    <property type="entry name" value="Cupin_2"/>
    <property type="match status" value="1"/>
</dbReference>
<feature type="domain" description="Cupin type-2" evidence="1">
    <location>
        <begin position="32"/>
        <end position="97"/>
    </location>
</feature>
<dbReference type="Gene3D" id="2.60.120.10">
    <property type="entry name" value="Jelly Rolls"/>
    <property type="match status" value="1"/>
</dbReference>
<dbReference type="AlphaFoldDB" id="A0A090QF86"/>
<dbReference type="InterPro" id="IPR014710">
    <property type="entry name" value="RmlC-like_jellyroll"/>
</dbReference>
<dbReference type="InterPro" id="IPR011051">
    <property type="entry name" value="RmlC_Cupin_sf"/>
</dbReference>
<name>A0A090QF86_NONUL</name>
<evidence type="ECO:0000259" key="1">
    <source>
        <dbReference type="Pfam" id="PF07883"/>
    </source>
</evidence>
<organism evidence="2 3">
    <name type="scientific">Nonlabens ulvanivorans</name>
    <name type="common">Persicivirga ulvanivorans</name>
    <dbReference type="NCBI Taxonomy" id="906888"/>
    <lineage>
        <taxon>Bacteria</taxon>
        <taxon>Pseudomonadati</taxon>
        <taxon>Bacteroidota</taxon>
        <taxon>Flavobacteriia</taxon>
        <taxon>Flavobacteriales</taxon>
        <taxon>Flavobacteriaceae</taxon>
        <taxon>Nonlabens</taxon>
    </lineage>
</organism>